<dbReference type="EMBL" id="HQ400674">
    <property type="protein sequence ID" value="AEP26934.1"/>
    <property type="molecule type" value="mRNA"/>
</dbReference>
<feature type="signal peptide" evidence="9">
    <location>
        <begin position="1"/>
        <end position="23"/>
    </location>
</feature>
<keyword evidence="6" id="KW-0044">Antibiotic</keyword>
<feature type="transmembrane region" description="Helical" evidence="8">
    <location>
        <begin position="47"/>
        <end position="65"/>
    </location>
</feature>
<evidence type="ECO:0000256" key="2">
    <source>
        <dbReference type="ARBA" id="ARBA00022525"/>
    </source>
</evidence>
<dbReference type="Gene3D" id="2.20.20.10">
    <property type="entry name" value="Anthopleurin-A"/>
    <property type="match status" value="1"/>
</dbReference>
<keyword evidence="4 9" id="KW-0732">Signal</keyword>
<name>J9PGJ9_SINCU</name>
<dbReference type="GO" id="GO:0050829">
    <property type="term" value="P:defense response to Gram-negative bacterium"/>
    <property type="evidence" value="ECO:0007669"/>
    <property type="project" value="InterPro"/>
</dbReference>
<evidence type="ECO:0000256" key="8">
    <source>
        <dbReference type="SAM" id="Phobius"/>
    </source>
</evidence>
<evidence type="ECO:0000256" key="3">
    <source>
        <dbReference type="ARBA" id="ARBA00022529"/>
    </source>
</evidence>
<dbReference type="GO" id="GO:0050830">
    <property type="term" value="P:defense response to Gram-positive bacterium"/>
    <property type="evidence" value="ECO:0007669"/>
    <property type="project" value="InterPro"/>
</dbReference>
<evidence type="ECO:0000256" key="6">
    <source>
        <dbReference type="ARBA" id="ARBA00023022"/>
    </source>
</evidence>
<dbReference type="GO" id="GO:0005576">
    <property type="term" value="C:extracellular region"/>
    <property type="evidence" value="ECO:0007669"/>
    <property type="project" value="UniProtKB-SubCell"/>
</dbReference>
<dbReference type="InterPro" id="IPR028060">
    <property type="entry name" value="Defensin_big_dom"/>
</dbReference>
<evidence type="ECO:0000256" key="7">
    <source>
        <dbReference type="ARBA" id="ARBA00023157"/>
    </source>
</evidence>
<dbReference type="InterPro" id="IPR023355">
    <property type="entry name" value="Myo_ane_neurotoxin_sf"/>
</dbReference>
<keyword evidence="3" id="KW-0929">Antimicrobial</keyword>
<evidence type="ECO:0000256" key="1">
    <source>
        <dbReference type="ARBA" id="ARBA00004613"/>
    </source>
</evidence>
<sequence>MNQKNGLCLLFLVLLLSPHNIMAAIEEMEVRHTRQVAIPPVFVGAVVSPYVFLALLAIYGAAVLISNGVQKASSDSHSCANNRGWCRLSCFSHEYVDWYNTAVCGYYKCCRPK</sequence>
<keyword evidence="8" id="KW-0472">Membrane</keyword>
<evidence type="ECO:0000256" key="5">
    <source>
        <dbReference type="ARBA" id="ARBA00022940"/>
    </source>
</evidence>
<protein>
    <submittedName>
        <fullName evidence="11">Big defensin</fullName>
    </submittedName>
</protein>
<evidence type="ECO:0000256" key="9">
    <source>
        <dbReference type="SAM" id="SignalP"/>
    </source>
</evidence>
<keyword evidence="5" id="KW-0211">Defensin</keyword>
<keyword evidence="2" id="KW-0964">Secreted</keyword>
<organism evidence="11">
    <name type="scientific">Sinohyriopsis cumingii</name>
    <name type="common">Triangle sail mussel</name>
    <name type="synonym">Hyriopsis cumingii</name>
    <dbReference type="NCBI Taxonomy" id="165450"/>
    <lineage>
        <taxon>Eukaryota</taxon>
        <taxon>Metazoa</taxon>
        <taxon>Spiralia</taxon>
        <taxon>Lophotrochozoa</taxon>
        <taxon>Mollusca</taxon>
        <taxon>Bivalvia</taxon>
        <taxon>Autobranchia</taxon>
        <taxon>Heteroconchia</taxon>
        <taxon>Palaeoheterodonta</taxon>
        <taxon>Unionida</taxon>
        <taxon>Unionoidea</taxon>
        <taxon>Unionidae</taxon>
        <taxon>Gonideinae</taxon>
        <taxon>Sinohyriopsis</taxon>
    </lineage>
</organism>
<proteinExistence type="evidence at transcript level"/>
<reference evidence="11" key="1">
    <citation type="submission" date="2010-10" db="EMBL/GenBank/DDBJ databases">
        <authorList>
            <person name="Li J."/>
            <person name="Wang G."/>
            <person name="Dong S."/>
        </authorList>
    </citation>
    <scope>NUCLEOTIDE SEQUENCE</scope>
</reference>
<feature type="domain" description="Big defensin" evidence="10">
    <location>
        <begin position="47"/>
        <end position="96"/>
    </location>
</feature>
<accession>J9PGJ9</accession>
<evidence type="ECO:0000256" key="4">
    <source>
        <dbReference type="ARBA" id="ARBA00022729"/>
    </source>
</evidence>
<reference evidence="11" key="2">
    <citation type="journal article" date="2014" name="Genet. Mol. Res.">
        <title>Molecular characterization and expression patterns of the big defensin gene in freshwater mussel (Hyriopsis cumingii).</title>
        <authorList>
            <person name="Wang G.L."/>
            <person name="Xia X.L."/>
            <person name="Li X.L."/>
            <person name="Dong S.J."/>
            <person name="Li J.L."/>
        </authorList>
    </citation>
    <scope>NUCLEOTIDE SEQUENCE</scope>
</reference>
<evidence type="ECO:0000313" key="11">
    <source>
        <dbReference type="EMBL" id="AEP26934.1"/>
    </source>
</evidence>
<keyword evidence="8" id="KW-0812">Transmembrane</keyword>
<keyword evidence="8" id="KW-1133">Transmembrane helix</keyword>
<dbReference type="AlphaFoldDB" id="J9PGJ9"/>
<comment type="subcellular location">
    <subcellularLocation>
        <location evidence="1">Secreted</location>
    </subcellularLocation>
</comment>
<evidence type="ECO:0000259" key="10">
    <source>
        <dbReference type="Pfam" id="PF14862"/>
    </source>
</evidence>
<dbReference type="Pfam" id="PF14862">
    <property type="entry name" value="Defensin_big"/>
    <property type="match status" value="1"/>
</dbReference>
<feature type="chain" id="PRO_5003827343" evidence="9">
    <location>
        <begin position="24"/>
        <end position="113"/>
    </location>
</feature>
<keyword evidence="7" id="KW-1015">Disulfide bond</keyword>